<dbReference type="InterPro" id="IPR013517">
    <property type="entry name" value="FG-GAP"/>
</dbReference>
<dbReference type="KEGG" id="sroi:IAG44_10260"/>
<dbReference type="AlphaFoldDB" id="A0A7H0IAH9"/>
<keyword evidence="1 5" id="KW-0732">Signal</keyword>
<feature type="chain" id="PRO_5038897019" evidence="5">
    <location>
        <begin position="31"/>
        <end position="477"/>
    </location>
</feature>
<dbReference type="SUPFAM" id="SSF69318">
    <property type="entry name" value="Integrin alpha N-terminal domain"/>
    <property type="match status" value="1"/>
</dbReference>
<name>A0A7H0IAH9_9ACTN</name>
<evidence type="ECO:0000256" key="4">
    <source>
        <dbReference type="ARBA" id="ARBA00023180"/>
    </source>
</evidence>
<evidence type="ECO:0000256" key="3">
    <source>
        <dbReference type="ARBA" id="ARBA00022801"/>
    </source>
</evidence>
<dbReference type="PROSITE" id="PS51318">
    <property type="entry name" value="TAT"/>
    <property type="match status" value="1"/>
</dbReference>
<keyword evidence="7" id="KW-1185">Reference proteome</keyword>
<accession>A0A7H0IAH9</accession>
<dbReference type="Proteomes" id="UP000516052">
    <property type="component" value="Chromosome"/>
</dbReference>
<evidence type="ECO:0000313" key="6">
    <source>
        <dbReference type="EMBL" id="QNP69795.1"/>
    </source>
</evidence>
<gene>
    <name evidence="6" type="ORF">IAG44_10260</name>
</gene>
<sequence>MRNRRNLALGAAALLLLTGAGITTAPAAFAGTPGGTYANDRNSDFDGDGYDDALTGAPGGTVGGQAGAGYVTVQYGSAKGIVAPRGRTAVLNQDSAGVPGAARSGNGFGSAVATGDVNGDGYDDALVGVPGEDVGGKADAGRAVVLYGSARGLRGTGAVSLTAVEPQQEARYGTAVAAAHFTGATPGDGIAVADTGGVDLFSDEGPMLRVTRLETVDDPGGVSVVPVGLTTGNFDGDGYADLVVSGLSLVDGEGVRGRTVVFRGDPYALRYHRDLTGGPAEAAGDVNGDGYDDLATGEEGGPSYGGLVLLRYGSPEGITELADELSQDTPGIPGTAREGDAWGTDLSIADTDGDGHADLAVGAPGKNAGKGAVWIVRGQVRGWTPDGLKHFDLDSAAVPGTARPGDAFGAQVRLIDTDRDGRAELLSAAPGANAGSGTVTAFPAAPDGVTAKGSRPFDGTSFGAVGKGARFGAAIDE</sequence>
<dbReference type="Gene3D" id="2.130.10.130">
    <property type="entry name" value="Integrin alpha, N-terminal"/>
    <property type="match status" value="3"/>
</dbReference>
<keyword evidence="2" id="KW-0677">Repeat</keyword>
<dbReference type="Pfam" id="PF01839">
    <property type="entry name" value="FG-GAP"/>
    <property type="match status" value="4"/>
</dbReference>
<dbReference type="InterPro" id="IPR028994">
    <property type="entry name" value="Integrin_alpha_N"/>
</dbReference>
<keyword evidence="4" id="KW-0325">Glycoprotein</keyword>
<dbReference type="InterPro" id="IPR006311">
    <property type="entry name" value="TAT_signal"/>
</dbReference>
<proteinExistence type="predicted"/>
<evidence type="ECO:0000256" key="1">
    <source>
        <dbReference type="ARBA" id="ARBA00022729"/>
    </source>
</evidence>
<evidence type="ECO:0000313" key="7">
    <source>
        <dbReference type="Proteomes" id="UP000516052"/>
    </source>
</evidence>
<feature type="signal peptide" evidence="5">
    <location>
        <begin position="1"/>
        <end position="30"/>
    </location>
</feature>
<keyword evidence="3" id="KW-0378">Hydrolase</keyword>
<organism evidence="6 7">
    <name type="scientific">Streptomyces roseirectus</name>
    <dbReference type="NCBI Taxonomy" id="2768066"/>
    <lineage>
        <taxon>Bacteria</taxon>
        <taxon>Bacillati</taxon>
        <taxon>Actinomycetota</taxon>
        <taxon>Actinomycetes</taxon>
        <taxon>Kitasatosporales</taxon>
        <taxon>Streptomycetaceae</taxon>
        <taxon>Streptomyces</taxon>
    </lineage>
</organism>
<dbReference type="InterPro" id="IPR013519">
    <property type="entry name" value="Int_alpha_beta-p"/>
</dbReference>
<reference evidence="6 7" key="1">
    <citation type="submission" date="2020-08" db="EMBL/GenBank/DDBJ databases">
        <title>A novel species.</title>
        <authorList>
            <person name="Gao J."/>
        </authorList>
    </citation>
    <scope>NUCLEOTIDE SEQUENCE [LARGE SCALE GENOMIC DNA]</scope>
    <source>
        <strain evidence="6 7">CRXT-G-22</strain>
    </source>
</reference>
<protein>
    <submittedName>
        <fullName evidence="6">FG-GAP repeat protein</fullName>
    </submittedName>
</protein>
<dbReference type="PANTHER" id="PTHR23221">
    <property type="entry name" value="GLYCOSYLPHOSPHATIDYLINOSITOL PHOSPHOLIPASE D"/>
    <property type="match status" value="1"/>
</dbReference>
<dbReference type="PANTHER" id="PTHR23221:SF7">
    <property type="entry name" value="PHOSPHATIDYLINOSITOL-GLYCAN-SPECIFIC PHOSPHOLIPASE D"/>
    <property type="match status" value="1"/>
</dbReference>
<evidence type="ECO:0000256" key="5">
    <source>
        <dbReference type="SAM" id="SignalP"/>
    </source>
</evidence>
<dbReference type="GO" id="GO:0016787">
    <property type="term" value="F:hydrolase activity"/>
    <property type="evidence" value="ECO:0007669"/>
    <property type="project" value="UniProtKB-KW"/>
</dbReference>
<dbReference type="EMBL" id="CP060828">
    <property type="protein sequence ID" value="QNP69795.1"/>
    <property type="molecule type" value="Genomic_DNA"/>
</dbReference>
<dbReference type="RefSeq" id="WP_187746830.1">
    <property type="nucleotide sequence ID" value="NZ_CP060828.1"/>
</dbReference>
<dbReference type="PROSITE" id="PS51470">
    <property type="entry name" value="FG_GAP"/>
    <property type="match status" value="2"/>
</dbReference>
<evidence type="ECO:0000256" key="2">
    <source>
        <dbReference type="ARBA" id="ARBA00022737"/>
    </source>
</evidence>
<dbReference type="SMART" id="SM00191">
    <property type="entry name" value="Int_alpha"/>
    <property type="match status" value="4"/>
</dbReference>